<dbReference type="SUPFAM" id="SSF48264">
    <property type="entry name" value="Cytochrome P450"/>
    <property type="match status" value="1"/>
</dbReference>
<gene>
    <name evidence="3" type="ORF">Ga0080559_TMP4197</name>
</gene>
<proteinExistence type="inferred from homology"/>
<comment type="similarity">
    <text evidence="1 2">Belongs to the cytochrome P450 family.</text>
</comment>
<keyword evidence="2" id="KW-0503">Monooxygenase</keyword>
<evidence type="ECO:0000313" key="3">
    <source>
        <dbReference type="EMBL" id="APX24993.1"/>
    </source>
</evidence>
<dbReference type="AlphaFoldDB" id="A0A1U7DA43"/>
<evidence type="ECO:0000256" key="2">
    <source>
        <dbReference type="RuleBase" id="RU000461"/>
    </source>
</evidence>
<keyword evidence="2" id="KW-0560">Oxidoreductase</keyword>
<dbReference type="InterPro" id="IPR036396">
    <property type="entry name" value="Cyt_P450_sf"/>
</dbReference>
<dbReference type="PANTHER" id="PTHR46696">
    <property type="entry name" value="P450, PUTATIVE (EUROFUNG)-RELATED"/>
    <property type="match status" value="1"/>
</dbReference>
<evidence type="ECO:0000313" key="4">
    <source>
        <dbReference type="Proteomes" id="UP000186559"/>
    </source>
</evidence>
<dbReference type="PANTHER" id="PTHR46696:SF6">
    <property type="entry name" value="P450, PUTATIVE (EUROFUNG)-RELATED"/>
    <property type="match status" value="1"/>
</dbReference>
<keyword evidence="2" id="KW-0479">Metal-binding</keyword>
<dbReference type="GO" id="GO:0004497">
    <property type="term" value="F:monooxygenase activity"/>
    <property type="evidence" value="ECO:0007669"/>
    <property type="project" value="UniProtKB-KW"/>
</dbReference>
<dbReference type="GO" id="GO:0020037">
    <property type="term" value="F:heme binding"/>
    <property type="evidence" value="ECO:0007669"/>
    <property type="project" value="InterPro"/>
</dbReference>
<keyword evidence="4" id="KW-1185">Reference proteome</keyword>
<name>A0A1U7DA43_9RHOB</name>
<dbReference type="PROSITE" id="PS00086">
    <property type="entry name" value="CYTOCHROME_P450"/>
    <property type="match status" value="1"/>
</dbReference>
<dbReference type="Gene3D" id="1.10.630.10">
    <property type="entry name" value="Cytochrome P450"/>
    <property type="match status" value="1"/>
</dbReference>
<reference evidence="3 4" key="1">
    <citation type="submission" date="2016-03" db="EMBL/GenBank/DDBJ databases">
        <title>Deep-sea bacteria in the southern Pacific.</title>
        <authorList>
            <person name="Tang K."/>
        </authorList>
    </citation>
    <scope>NUCLEOTIDE SEQUENCE [LARGE SCALE GENOMIC DNA]</scope>
    <source>
        <strain evidence="3 4">JLT2016</strain>
    </source>
</reference>
<dbReference type="RefSeq" id="WP_076624686.1">
    <property type="nucleotide sequence ID" value="NZ_BMEW01000006.1"/>
</dbReference>
<protein>
    <submittedName>
        <fullName evidence="3">Cytochrome P450</fullName>
    </submittedName>
</protein>
<dbReference type="Proteomes" id="UP000186559">
    <property type="component" value="Chromosome"/>
</dbReference>
<dbReference type="InterPro" id="IPR001128">
    <property type="entry name" value="Cyt_P450"/>
</dbReference>
<dbReference type="CDD" id="cd00302">
    <property type="entry name" value="cytochrome_P450"/>
    <property type="match status" value="1"/>
</dbReference>
<dbReference type="InterPro" id="IPR017972">
    <property type="entry name" value="Cyt_P450_CS"/>
</dbReference>
<dbReference type="STRING" id="1229727.Ga0080559_TMP4197"/>
<accession>A0A1U7DA43</accession>
<dbReference type="KEGG" id="tpro:Ga0080559_TMP4197"/>
<sequence>MQPVMDPAVPDFVNKLQRIDTYDEIEEIMKSQDFVMAGADERFIFLEDTLIMAEGEQHSELTRLFAPLMSRQAVAYYELKLVEPAIEASINDMRSKRGEDGKVRTDVVPLIHAALVRIASKVTGVDGVDSLEDTERFRDMVLAVSAATTASYSSASDPGRIIQKGKDALQALVDEWMQASLDRRIELAAKHKAGEIPAEELPRDVLMSLCLAEDLSRPDDGTRIPYVWRQCAQFLTGSIKTTSHMLPHAFIHIDEWIKEHPEDRPNLTDPEWLHKAAAESFRLHQTTPARFRKAVKDLELSTGRKVDAGEMVAIHAPVANVEAFGDDGRYFNPYREVPKGKKAWGMTFGIGKHSCIGQNLVTGIMNKGDAKHGTHGTAVRLLKAMYELGAELDPDNPPQRPHDNLHDTWESVPVILHKA</sequence>
<organism evidence="3 4">
    <name type="scientific">Salipiger profundus</name>
    <dbReference type="NCBI Taxonomy" id="1229727"/>
    <lineage>
        <taxon>Bacteria</taxon>
        <taxon>Pseudomonadati</taxon>
        <taxon>Pseudomonadota</taxon>
        <taxon>Alphaproteobacteria</taxon>
        <taxon>Rhodobacterales</taxon>
        <taxon>Roseobacteraceae</taxon>
        <taxon>Salipiger</taxon>
    </lineage>
</organism>
<keyword evidence="2" id="KW-0349">Heme</keyword>
<keyword evidence="2" id="KW-0408">Iron</keyword>
<evidence type="ECO:0000256" key="1">
    <source>
        <dbReference type="ARBA" id="ARBA00010617"/>
    </source>
</evidence>
<dbReference type="Pfam" id="PF00067">
    <property type="entry name" value="p450"/>
    <property type="match status" value="1"/>
</dbReference>
<dbReference type="EMBL" id="CP014796">
    <property type="protein sequence ID" value="APX24993.1"/>
    <property type="molecule type" value="Genomic_DNA"/>
</dbReference>
<dbReference type="GO" id="GO:0005506">
    <property type="term" value="F:iron ion binding"/>
    <property type="evidence" value="ECO:0007669"/>
    <property type="project" value="InterPro"/>
</dbReference>
<dbReference type="GO" id="GO:0016705">
    <property type="term" value="F:oxidoreductase activity, acting on paired donors, with incorporation or reduction of molecular oxygen"/>
    <property type="evidence" value="ECO:0007669"/>
    <property type="project" value="InterPro"/>
</dbReference>